<reference evidence="12 13" key="1">
    <citation type="submission" date="2019-09" db="EMBL/GenBank/DDBJ databases">
        <title>FDA dAtabase for Regulatory Grade micrObial Sequences (FDA-ARGOS): Supporting development and validation of Infectious Disease Dx tests.</title>
        <authorList>
            <person name="Sciortino C."/>
            <person name="Tallon L."/>
            <person name="Sadzewicz L."/>
            <person name="Vavikolanu K."/>
            <person name="Mehta A."/>
            <person name="Aluvathingal J."/>
            <person name="Nadendla S."/>
            <person name="Nandy P."/>
            <person name="Geyer C."/>
            <person name="Yan Y."/>
            <person name="Sichtig H."/>
        </authorList>
    </citation>
    <scope>NUCLEOTIDE SEQUENCE [LARGE SCALE GENOMIC DNA]</scope>
    <source>
        <strain evidence="12 13">FDAARGOS_664</strain>
    </source>
</reference>
<dbReference type="GO" id="GO:0046930">
    <property type="term" value="C:pore complex"/>
    <property type="evidence" value="ECO:0007669"/>
    <property type="project" value="UniProtKB-KW"/>
</dbReference>
<evidence type="ECO:0000256" key="10">
    <source>
        <dbReference type="ARBA" id="ARBA00023237"/>
    </source>
</evidence>
<keyword evidence="10" id="KW-0998">Cell outer membrane</keyword>
<gene>
    <name evidence="12" type="ORF">FOB72_21755</name>
</gene>
<evidence type="ECO:0000256" key="8">
    <source>
        <dbReference type="ARBA" id="ARBA00023114"/>
    </source>
</evidence>
<dbReference type="PANTHER" id="PTHR34501">
    <property type="entry name" value="PROTEIN YDDL-RELATED"/>
    <property type="match status" value="1"/>
</dbReference>
<evidence type="ECO:0000256" key="7">
    <source>
        <dbReference type="ARBA" id="ARBA00023065"/>
    </source>
</evidence>
<dbReference type="PRINTS" id="PR00184">
    <property type="entry name" value="NEISSPPORIN"/>
</dbReference>
<dbReference type="GO" id="GO:0009279">
    <property type="term" value="C:cell outer membrane"/>
    <property type="evidence" value="ECO:0007669"/>
    <property type="project" value="UniProtKB-SubCell"/>
</dbReference>
<dbReference type="Proteomes" id="UP000322822">
    <property type="component" value="Chromosome 2"/>
</dbReference>
<dbReference type="GO" id="GO:0015288">
    <property type="term" value="F:porin activity"/>
    <property type="evidence" value="ECO:0007669"/>
    <property type="project" value="UniProtKB-KW"/>
</dbReference>
<dbReference type="SUPFAM" id="SSF56935">
    <property type="entry name" value="Porins"/>
    <property type="match status" value="1"/>
</dbReference>
<accession>A0A5P2HAU1</accession>
<proteinExistence type="predicted"/>
<keyword evidence="8" id="KW-0626">Porin</keyword>
<dbReference type="Pfam" id="PF13609">
    <property type="entry name" value="Porin_4"/>
    <property type="match status" value="1"/>
</dbReference>
<protein>
    <submittedName>
        <fullName evidence="12">Porin</fullName>
    </submittedName>
</protein>
<dbReference type="EMBL" id="CP044067">
    <property type="protein sequence ID" value="QET04724.1"/>
    <property type="molecule type" value="Genomic_DNA"/>
</dbReference>
<keyword evidence="9" id="KW-0472">Membrane</keyword>
<dbReference type="InterPro" id="IPR002299">
    <property type="entry name" value="Porin_Neis"/>
</dbReference>
<comment type="subunit">
    <text evidence="2">Homotrimer.</text>
</comment>
<keyword evidence="5" id="KW-0812">Transmembrane</keyword>
<dbReference type="AlphaFoldDB" id="A0A5P2HAU1"/>
<evidence type="ECO:0000256" key="5">
    <source>
        <dbReference type="ARBA" id="ARBA00022692"/>
    </source>
</evidence>
<evidence type="ECO:0000256" key="3">
    <source>
        <dbReference type="ARBA" id="ARBA00022448"/>
    </source>
</evidence>
<keyword evidence="6" id="KW-0732">Signal</keyword>
<dbReference type="PANTHER" id="PTHR34501:SF9">
    <property type="entry name" value="MAJOR OUTER MEMBRANE PROTEIN P.IA"/>
    <property type="match status" value="1"/>
</dbReference>
<dbReference type="InterPro" id="IPR050298">
    <property type="entry name" value="Gram-neg_bact_OMP"/>
</dbReference>
<keyword evidence="7" id="KW-0406">Ion transport</keyword>
<evidence type="ECO:0000259" key="11">
    <source>
        <dbReference type="Pfam" id="PF13609"/>
    </source>
</evidence>
<evidence type="ECO:0000256" key="2">
    <source>
        <dbReference type="ARBA" id="ARBA00011233"/>
    </source>
</evidence>
<evidence type="ECO:0000256" key="9">
    <source>
        <dbReference type="ARBA" id="ARBA00023136"/>
    </source>
</evidence>
<dbReference type="InterPro" id="IPR023614">
    <property type="entry name" value="Porin_dom_sf"/>
</dbReference>
<comment type="subcellular location">
    <subcellularLocation>
        <location evidence="1">Cell outer membrane</location>
        <topology evidence="1">Multi-pass membrane protein</topology>
    </subcellularLocation>
</comment>
<dbReference type="CDD" id="cd00342">
    <property type="entry name" value="gram_neg_porins"/>
    <property type="match status" value="1"/>
</dbReference>
<feature type="domain" description="Porin" evidence="11">
    <location>
        <begin position="29"/>
        <end position="347"/>
    </location>
</feature>
<keyword evidence="4" id="KW-1134">Transmembrane beta strand</keyword>
<evidence type="ECO:0000313" key="12">
    <source>
        <dbReference type="EMBL" id="QET04724.1"/>
    </source>
</evidence>
<evidence type="ECO:0000256" key="6">
    <source>
        <dbReference type="ARBA" id="ARBA00022729"/>
    </source>
</evidence>
<evidence type="ECO:0000313" key="13">
    <source>
        <dbReference type="Proteomes" id="UP000322822"/>
    </source>
</evidence>
<keyword evidence="3" id="KW-0813">Transport</keyword>
<dbReference type="InterPro" id="IPR033900">
    <property type="entry name" value="Gram_neg_porin_domain"/>
</dbReference>
<dbReference type="Gene3D" id="2.40.160.10">
    <property type="entry name" value="Porin"/>
    <property type="match status" value="1"/>
</dbReference>
<name>A0A5P2HAU1_9BURK</name>
<evidence type="ECO:0000256" key="4">
    <source>
        <dbReference type="ARBA" id="ARBA00022452"/>
    </source>
</evidence>
<dbReference type="OrthoDB" id="8952625at2"/>
<organism evidence="12 13">
    <name type="scientific">Cupriavidus pauculus</name>
    <dbReference type="NCBI Taxonomy" id="82633"/>
    <lineage>
        <taxon>Bacteria</taxon>
        <taxon>Pseudomonadati</taxon>
        <taxon>Pseudomonadota</taxon>
        <taxon>Betaproteobacteria</taxon>
        <taxon>Burkholderiales</taxon>
        <taxon>Burkholderiaceae</taxon>
        <taxon>Cupriavidus</taxon>
    </lineage>
</organism>
<sequence length="383" mass="40402">MNTTFRHAVNVCTNVCARVCARVCASVCATAAASLCAGMAMAHAKSSVTLYGVADAGIEYLNNVPTASGGASQIRMTSGNMATSRWGIRGTEDLGNSLRAVFHLESGMLVDTGAQGNRTRLFDRSAYVGLANRYGGVTLGRQTTPMFDTARRFDPMGFSPRYGLVRNDVILAGRADNAVKYSGTLGSLTASALYSLGRTGGGELPGNHKVDRNWGAALAYGAGALSAGAAYDEFQGASAASADRRDRRALIGASYAMGPTTIFAGYRWYGGNTGSLPTHRSNLYWAGVRYALKPALTLAGAAYYTDARDTDTRARNADALMFVASADYAFSRRTDVYLNIGYALNRGASRLGMNGYGSVRGKSAHVVTGKGQSGVVMGVRHRF</sequence>
<dbReference type="GO" id="GO:0006811">
    <property type="term" value="P:monoatomic ion transport"/>
    <property type="evidence" value="ECO:0007669"/>
    <property type="project" value="UniProtKB-KW"/>
</dbReference>
<evidence type="ECO:0000256" key="1">
    <source>
        <dbReference type="ARBA" id="ARBA00004571"/>
    </source>
</evidence>